<dbReference type="Pfam" id="PF08953">
    <property type="entry name" value="DUF1899"/>
    <property type="match status" value="1"/>
</dbReference>
<proteinExistence type="inferred from homology"/>
<feature type="repeat" description="WD" evidence="3">
    <location>
        <begin position="119"/>
        <end position="153"/>
    </location>
</feature>
<dbReference type="PROSITE" id="PS50082">
    <property type="entry name" value="WD_REPEATS_2"/>
    <property type="match status" value="3"/>
</dbReference>
<comment type="caution">
    <text evidence="8">The sequence shown here is derived from an EMBL/GenBank/DDBJ whole genome shotgun (WGS) entry which is preliminary data.</text>
</comment>
<evidence type="ECO:0000259" key="7">
    <source>
        <dbReference type="SMART" id="SM01166"/>
    </source>
</evidence>
<evidence type="ECO:0000313" key="9">
    <source>
        <dbReference type="Proteomes" id="UP000281406"/>
    </source>
</evidence>
<gene>
    <name evidence="8" type="ORF">DPX16_2089</name>
</gene>
<dbReference type="Proteomes" id="UP000281406">
    <property type="component" value="Unassembled WGS sequence"/>
</dbReference>
<feature type="repeat" description="WD" evidence="3">
    <location>
        <begin position="213"/>
        <end position="254"/>
    </location>
</feature>
<dbReference type="InterPro" id="IPR015505">
    <property type="entry name" value="Coronin"/>
</dbReference>
<reference evidence="8 9" key="1">
    <citation type="submission" date="2018-10" db="EMBL/GenBank/DDBJ databases">
        <title>Genome assembly for a Yunnan-Guizhou Plateau 3E fish, Anabarilius grahami (Regan), and its evolutionary and genetic applications.</title>
        <authorList>
            <person name="Jiang W."/>
        </authorList>
    </citation>
    <scope>NUCLEOTIDE SEQUENCE [LARGE SCALE GENOMIC DNA]</scope>
    <source>
        <strain evidence="8">AG-KIZ</strain>
        <tissue evidence="8">Muscle</tissue>
    </source>
</reference>
<evidence type="ECO:0000256" key="5">
    <source>
        <dbReference type="SAM" id="Coils"/>
    </source>
</evidence>
<dbReference type="Pfam" id="PF12894">
    <property type="entry name" value="ANAPC4_WD40"/>
    <property type="match status" value="1"/>
</dbReference>
<keyword evidence="9" id="KW-1185">Reference proteome</keyword>
<dbReference type="EMBL" id="RJVU01054669">
    <property type="protein sequence ID" value="ROL01520.1"/>
    <property type="molecule type" value="Genomic_DNA"/>
</dbReference>
<dbReference type="PROSITE" id="PS00678">
    <property type="entry name" value="WD_REPEATS_1"/>
    <property type="match status" value="1"/>
</dbReference>
<dbReference type="PANTHER" id="PTHR10856">
    <property type="entry name" value="CORONIN"/>
    <property type="match status" value="1"/>
</dbReference>
<feature type="compositionally biased region" description="Polar residues" evidence="6">
    <location>
        <begin position="468"/>
        <end position="481"/>
    </location>
</feature>
<dbReference type="InterPro" id="IPR015943">
    <property type="entry name" value="WD40/YVTN_repeat-like_dom_sf"/>
</dbReference>
<dbReference type="GO" id="GO:0051015">
    <property type="term" value="F:actin filament binding"/>
    <property type="evidence" value="ECO:0007669"/>
    <property type="project" value="TreeGrafter"/>
</dbReference>
<dbReference type="PANTHER" id="PTHR10856:SF2">
    <property type="entry name" value="CORONIN-2A"/>
    <property type="match status" value="1"/>
</dbReference>
<dbReference type="InterPro" id="IPR015048">
    <property type="entry name" value="DUF1899"/>
</dbReference>
<feature type="repeat" description="WD" evidence="3">
    <location>
        <begin position="169"/>
        <end position="204"/>
    </location>
</feature>
<evidence type="ECO:0000256" key="4">
    <source>
        <dbReference type="RuleBase" id="RU280818"/>
    </source>
</evidence>
<dbReference type="Pfam" id="PF16300">
    <property type="entry name" value="WD40_4"/>
    <property type="match status" value="1"/>
</dbReference>
<protein>
    <recommendedName>
        <fullName evidence="4">Coronin</fullName>
    </recommendedName>
</protein>
<comment type="similarity">
    <text evidence="4">Belongs to the WD repeat coronin family.</text>
</comment>
<keyword evidence="5" id="KW-0175">Coiled coil</keyword>
<evidence type="ECO:0000256" key="6">
    <source>
        <dbReference type="SAM" id="MobiDB-lite"/>
    </source>
</evidence>
<name>A0A3N0Y2F7_ANAGA</name>
<evidence type="ECO:0000256" key="1">
    <source>
        <dbReference type="ARBA" id="ARBA00022574"/>
    </source>
</evidence>
<organism evidence="8 9">
    <name type="scientific">Anabarilius grahami</name>
    <name type="common">Kanglang fish</name>
    <name type="synonym">Barilius grahami</name>
    <dbReference type="NCBI Taxonomy" id="495550"/>
    <lineage>
        <taxon>Eukaryota</taxon>
        <taxon>Metazoa</taxon>
        <taxon>Chordata</taxon>
        <taxon>Craniata</taxon>
        <taxon>Vertebrata</taxon>
        <taxon>Euteleostomi</taxon>
        <taxon>Actinopterygii</taxon>
        <taxon>Neopterygii</taxon>
        <taxon>Teleostei</taxon>
        <taxon>Ostariophysi</taxon>
        <taxon>Cypriniformes</taxon>
        <taxon>Xenocyprididae</taxon>
        <taxon>Xenocypridinae</taxon>
        <taxon>Xenocypridinae incertae sedis</taxon>
        <taxon>Anabarilius</taxon>
    </lineage>
</organism>
<accession>A0A3N0Y2F7</accession>
<dbReference type="PROSITE" id="PS50294">
    <property type="entry name" value="WD_REPEATS_REGION"/>
    <property type="match status" value="1"/>
</dbReference>
<evidence type="ECO:0000256" key="2">
    <source>
        <dbReference type="ARBA" id="ARBA00022737"/>
    </source>
</evidence>
<dbReference type="Pfam" id="PF00400">
    <property type="entry name" value="WD40"/>
    <property type="match status" value="1"/>
</dbReference>
<keyword evidence="2 4" id="KW-0677">Repeat</keyword>
<dbReference type="AlphaFoldDB" id="A0A3N0Y2F7"/>
<keyword evidence="1 3" id="KW-0853">WD repeat</keyword>
<dbReference type="SMART" id="SM01166">
    <property type="entry name" value="DUF1899"/>
    <property type="match status" value="1"/>
</dbReference>
<dbReference type="SMART" id="SM00320">
    <property type="entry name" value="WD40"/>
    <property type="match status" value="3"/>
</dbReference>
<dbReference type="InterPro" id="IPR036322">
    <property type="entry name" value="WD40_repeat_dom_sf"/>
</dbReference>
<dbReference type="OrthoDB" id="1850764at2759"/>
<feature type="coiled-coil region" evidence="5">
    <location>
        <begin position="529"/>
        <end position="556"/>
    </location>
</feature>
<feature type="domain" description="DUF1899" evidence="7">
    <location>
        <begin position="47"/>
        <end position="110"/>
    </location>
</feature>
<evidence type="ECO:0000256" key="3">
    <source>
        <dbReference type="PROSITE-ProRule" id="PRU00221"/>
    </source>
</evidence>
<sequence>MGPVHSVVCADSCICAVVSLDRSRLCSRGSPDTNVKTDFIRVNMSQRYSRVTFHHVIGKAAVKGRCYRGLSITRSVQDNQFCAVNPRFIAVVTECTGGGAFIVISVCHTGRVSPLLPRVCGHSARVLDVKWDPFNDLRIASCSEDCTVKVWNIPPNGLKADLTSPSKDLLAHGRRVSLIEWHPTARDLLLSSAYDCKVFVWRLDAPEVPVCVINTHSELVVCLSFNADGSLLATACKDKKIRIIEPRTGRVLQVCVCVCVMTYDKDMNFICDVPLVQESCCGSRKVSRILFLWDLKMLVSTGNSCWNQRQFALWDLEDLSEPLLEEDLDGGSGVIFPFYDADTHMLYLAGKGDGNIRYYEVSAVKPYVHFLSEYRSPSPQRGLGVMPKRGLNISMCEVFRFYRLLAVKDLLEPLSFCVPRKQSEGFHEDIYPMTAANEPAMTADEWLMGQNKGPLLMSLRPGAEALDTSPTETETPANQDTEYPPDIIADLQDWTEDDTQSHDWISSRTCCDLNRTEPSEVSLHQREETHDLQEQLKQRDDKIRELELELKNMRNHMRASF</sequence>
<dbReference type="SMART" id="SM01167">
    <property type="entry name" value="DUF1900"/>
    <property type="match status" value="1"/>
</dbReference>
<feature type="region of interest" description="Disordered" evidence="6">
    <location>
        <begin position="464"/>
        <end position="484"/>
    </location>
</feature>
<evidence type="ECO:0000313" key="8">
    <source>
        <dbReference type="EMBL" id="ROL01520.1"/>
    </source>
</evidence>
<dbReference type="InterPro" id="IPR024977">
    <property type="entry name" value="Apc4-like_WD40_dom"/>
</dbReference>
<dbReference type="SUPFAM" id="SSF50978">
    <property type="entry name" value="WD40 repeat-like"/>
    <property type="match status" value="1"/>
</dbReference>
<dbReference type="InterPro" id="IPR001680">
    <property type="entry name" value="WD40_rpt"/>
</dbReference>
<dbReference type="InterPro" id="IPR019775">
    <property type="entry name" value="WD40_repeat_CS"/>
</dbReference>
<dbReference type="Gene3D" id="2.130.10.10">
    <property type="entry name" value="YVTN repeat-like/Quinoprotein amine dehydrogenase"/>
    <property type="match status" value="1"/>
</dbReference>